<gene>
    <name evidence="6" type="primary">map</name>
    <name evidence="9" type="ORF">A3I30_03005</name>
</gene>
<comment type="caution">
    <text evidence="9">The sequence shown here is derived from an EMBL/GenBank/DDBJ whole genome shotgun (WGS) entry which is preliminary data.</text>
</comment>
<dbReference type="GO" id="GO:0046872">
    <property type="term" value="F:metal ion binding"/>
    <property type="evidence" value="ECO:0007669"/>
    <property type="project" value="UniProtKB-UniRule"/>
</dbReference>
<evidence type="ECO:0000256" key="1">
    <source>
        <dbReference type="ARBA" id="ARBA00002521"/>
    </source>
</evidence>
<dbReference type="InterPro" id="IPR002467">
    <property type="entry name" value="Pept_M24A_MAP1"/>
</dbReference>
<keyword evidence="3 6" id="KW-0645">Protease</keyword>
<dbReference type="GO" id="GO:0070006">
    <property type="term" value="F:metalloaminopeptidase activity"/>
    <property type="evidence" value="ECO:0007669"/>
    <property type="project" value="UniProtKB-UniRule"/>
</dbReference>
<dbReference type="EC" id="3.4.11.18" evidence="6 7"/>
<comment type="similarity">
    <text evidence="6">Belongs to the peptidase M24A family. Methionine aminopeptidase type 1 subfamily.</text>
</comment>
<dbReference type="CDD" id="cd01086">
    <property type="entry name" value="MetAP1"/>
    <property type="match status" value="1"/>
</dbReference>
<dbReference type="EMBL" id="MEYV01000011">
    <property type="protein sequence ID" value="OGD40210.1"/>
    <property type="molecule type" value="Genomic_DNA"/>
</dbReference>
<protein>
    <recommendedName>
        <fullName evidence="6 7">Methionine aminopeptidase</fullName>
        <shortName evidence="6">MAP</shortName>
        <shortName evidence="6">MetAP</shortName>
        <ecNumber evidence="6 7">3.4.11.18</ecNumber>
    </recommendedName>
    <alternativeName>
        <fullName evidence="6">Peptidase M</fullName>
    </alternativeName>
</protein>
<dbReference type="PRINTS" id="PR00599">
    <property type="entry name" value="MAPEPTIDASE"/>
</dbReference>
<accession>A0A1F5CBH4</accession>
<feature type="binding site" evidence="6">
    <location>
        <position position="112"/>
    </location>
    <ligand>
        <name>a divalent metal cation</name>
        <dbReference type="ChEBI" id="CHEBI:60240"/>
        <label>2</label>
        <note>catalytic</note>
    </ligand>
</feature>
<evidence type="ECO:0000313" key="9">
    <source>
        <dbReference type="EMBL" id="OGD40210.1"/>
    </source>
</evidence>
<evidence type="ECO:0000259" key="8">
    <source>
        <dbReference type="Pfam" id="PF00557"/>
    </source>
</evidence>
<feature type="binding site" evidence="6">
    <location>
        <position position="101"/>
    </location>
    <ligand>
        <name>a divalent metal cation</name>
        <dbReference type="ChEBI" id="CHEBI:60240"/>
        <label>1</label>
    </ligand>
</feature>
<keyword evidence="4 6" id="KW-0479">Metal-binding</keyword>
<evidence type="ECO:0000313" key="10">
    <source>
        <dbReference type="Proteomes" id="UP000177197"/>
    </source>
</evidence>
<dbReference type="Pfam" id="PF00557">
    <property type="entry name" value="Peptidase_M24"/>
    <property type="match status" value="1"/>
</dbReference>
<evidence type="ECO:0000256" key="5">
    <source>
        <dbReference type="ARBA" id="ARBA00022801"/>
    </source>
</evidence>
<dbReference type="NCBIfam" id="TIGR00500">
    <property type="entry name" value="met_pdase_I"/>
    <property type="match status" value="1"/>
</dbReference>
<feature type="binding site" evidence="6">
    <location>
        <position position="242"/>
    </location>
    <ligand>
        <name>a divalent metal cation</name>
        <dbReference type="ChEBI" id="CHEBI:60240"/>
        <label>1</label>
    </ligand>
</feature>
<feature type="binding site" evidence="6">
    <location>
        <position position="185"/>
    </location>
    <ligand>
        <name>substrate</name>
    </ligand>
</feature>
<feature type="binding site" evidence="6">
    <location>
        <position position="112"/>
    </location>
    <ligand>
        <name>a divalent metal cation</name>
        <dbReference type="ChEBI" id="CHEBI:60240"/>
        <label>1</label>
    </ligand>
</feature>
<dbReference type="GO" id="GO:0006508">
    <property type="term" value="P:proteolysis"/>
    <property type="evidence" value="ECO:0007669"/>
    <property type="project" value="UniProtKB-KW"/>
</dbReference>
<evidence type="ECO:0000256" key="3">
    <source>
        <dbReference type="ARBA" id="ARBA00022670"/>
    </source>
</evidence>
<dbReference type="Proteomes" id="UP000177197">
    <property type="component" value="Unassembled WGS sequence"/>
</dbReference>
<evidence type="ECO:0000256" key="7">
    <source>
        <dbReference type="RuleBase" id="RU003653"/>
    </source>
</evidence>
<keyword evidence="5 6" id="KW-0378">Hydrolase</keyword>
<evidence type="ECO:0000256" key="4">
    <source>
        <dbReference type="ARBA" id="ARBA00022723"/>
    </source>
</evidence>
<evidence type="ECO:0000256" key="2">
    <source>
        <dbReference type="ARBA" id="ARBA00022438"/>
    </source>
</evidence>
<reference evidence="9 10" key="1">
    <citation type="journal article" date="2016" name="Nat. Commun.">
        <title>Thousands of microbial genomes shed light on interconnected biogeochemical processes in an aquifer system.</title>
        <authorList>
            <person name="Anantharaman K."/>
            <person name="Brown C.T."/>
            <person name="Hug L.A."/>
            <person name="Sharon I."/>
            <person name="Castelle C.J."/>
            <person name="Probst A.J."/>
            <person name="Thomas B.C."/>
            <person name="Singh A."/>
            <person name="Wilkins M.J."/>
            <person name="Karaoz U."/>
            <person name="Brodie E.L."/>
            <person name="Williams K.H."/>
            <person name="Hubbard S.S."/>
            <person name="Banfield J.F."/>
        </authorList>
    </citation>
    <scope>NUCLEOTIDE SEQUENCE [LARGE SCALE GENOMIC DNA]</scope>
</reference>
<proteinExistence type="inferred from homology"/>
<dbReference type="InterPro" id="IPR000994">
    <property type="entry name" value="Pept_M24"/>
</dbReference>
<dbReference type="PANTHER" id="PTHR43330:SF27">
    <property type="entry name" value="METHIONINE AMINOPEPTIDASE"/>
    <property type="match status" value="1"/>
</dbReference>
<dbReference type="HAMAP" id="MF_01974">
    <property type="entry name" value="MetAP_1"/>
    <property type="match status" value="1"/>
</dbReference>
<feature type="binding site" evidence="6">
    <location>
        <position position="178"/>
    </location>
    <ligand>
        <name>a divalent metal cation</name>
        <dbReference type="ChEBI" id="CHEBI:60240"/>
        <label>2</label>
        <note>catalytic</note>
    </ligand>
</feature>
<name>A0A1F5CBH4_9BACT</name>
<comment type="function">
    <text evidence="1 6">Removes the N-terminal methionine from nascent proteins. The N-terminal methionine is often cleaved when the second residue in the primary sequence is small and uncharged (Met-Ala-, Cys, Gly, Pro, Ser, Thr, or Val). Requires deformylation of the N(alpha)-formylated initiator methionine before it can be hydrolyzed.</text>
</comment>
<feature type="binding site" evidence="6">
    <location>
        <position position="242"/>
    </location>
    <ligand>
        <name>a divalent metal cation</name>
        <dbReference type="ChEBI" id="CHEBI:60240"/>
        <label>2</label>
        <note>catalytic</note>
    </ligand>
</feature>
<dbReference type="GO" id="GO:0004239">
    <property type="term" value="F:initiator methionyl aminopeptidase activity"/>
    <property type="evidence" value="ECO:0007669"/>
    <property type="project" value="UniProtKB-UniRule"/>
</dbReference>
<comment type="catalytic activity">
    <reaction evidence="6 7">
        <text>Release of N-terminal amino acids, preferentially methionine, from peptides and arylamides.</text>
        <dbReference type="EC" id="3.4.11.18"/>
    </reaction>
</comment>
<dbReference type="SUPFAM" id="SSF55920">
    <property type="entry name" value="Creatinase/aminopeptidase"/>
    <property type="match status" value="1"/>
</dbReference>
<comment type="subunit">
    <text evidence="6">Monomer.</text>
</comment>
<feature type="domain" description="Peptidase M24" evidence="8">
    <location>
        <begin position="15"/>
        <end position="249"/>
    </location>
</feature>
<dbReference type="PANTHER" id="PTHR43330">
    <property type="entry name" value="METHIONINE AMINOPEPTIDASE"/>
    <property type="match status" value="1"/>
</dbReference>
<dbReference type="GO" id="GO:0005829">
    <property type="term" value="C:cytosol"/>
    <property type="evidence" value="ECO:0007669"/>
    <property type="project" value="TreeGrafter"/>
</dbReference>
<keyword evidence="2 6" id="KW-0031">Aminopeptidase</keyword>
<dbReference type="InterPro" id="IPR001714">
    <property type="entry name" value="Pept_M24_MAP"/>
</dbReference>
<dbReference type="Gene3D" id="3.90.230.10">
    <property type="entry name" value="Creatinase/methionine aminopeptidase superfamily"/>
    <property type="match status" value="1"/>
</dbReference>
<sequence>MITIKTEEEIKILADGGRILAEVLKNVAKEAKAGVSTAHLNKVARDLIFMFGAKPAFEGYQPAGVAKPYPCALCASLNNVVVHGVPDDQVILKSGDVLKLDLGIKYKNLFTDAAITLIVDPDQKRDKEKINLLSATEKSLELGLAQVRTGNYVGDIGAAISGYVKSHGFSVVEALVGHGVGYAVHEEPNVPNYGKSGFGFELKEGMVLAIEPMVTIGSGEVRKSADGFGYETIDDSFSAHFEHTVVVAEDGCQVLTK</sequence>
<comment type="cofactor">
    <cofactor evidence="6">
        <name>Co(2+)</name>
        <dbReference type="ChEBI" id="CHEBI:48828"/>
    </cofactor>
    <cofactor evidence="6">
        <name>Zn(2+)</name>
        <dbReference type="ChEBI" id="CHEBI:29105"/>
    </cofactor>
    <cofactor evidence="6">
        <name>Mn(2+)</name>
        <dbReference type="ChEBI" id="CHEBI:29035"/>
    </cofactor>
    <cofactor evidence="6">
        <name>Fe(2+)</name>
        <dbReference type="ChEBI" id="CHEBI:29033"/>
    </cofactor>
    <text evidence="6">Binds 2 divalent metal cations per subunit. Has a high-affinity and a low affinity metal-binding site. The true nature of the physiological cofactor is under debate. The enzyme is active with cobalt, zinc, manganese or divalent iron ions. Most likely, methionine aminopeptidases function as mononuclear Fe(2+)-metalloproteases under physiological conditions, and the catalytically relevant metal-binding site has been assigned to the histidine-containing high-affinity site.</text>
</comment>
<dbReference type="AlphaFoldDB" id="A0A1F5CBH4"/>
<feature type="binding site" evidence="6">
    <location>
        <position position="83"/>
    </location>
    <ligand>
        <name>substrate</name>
    </ligand>
</feature>
<feature type="binding site" evidence="6">
    <location>
        <position position="211"/>
    </location>
    <ligand>
        <name>a divalent metal cation</name>
        <dbReference type="ChEBI" id="CHEBI:60240"/>
        <label>2</label>
        <note>catalytic</note>
    </ligand>
</feature>
<organism evidence="9 10">
    <name type="scientific">Candidatus Azambacteria bacterium RIFCSPLOWO2_02_FULL_44_14</name>
    <dbReference type="NCBI Taxonomy" id="1797306"/>
    <lineage>
        <taxon>Bacteria</taxon>
        <taxon>Candidatus Azamiibacteriota</taxon>
    </lineage>
</organism>
<evidence type="ECO:0000256" key="6">
    <source>
        <dbReference type="HAMAP-Rule" id="MF_01974"/>
    </source>
</evidence>
<dbReference type="InterPro" id="IPR036005">
    <property type="entry name" value="Creatinase/aminopeptidase-like"/>
</dbReference>